<evidence type="ECO:0000313" key="3">
    <source>
        <dbReference type="Proteomes" id="UP001519460"/>
    </source>
</evidence>
<dbReference type="AlphaFoldDB" id="A0ABD0KEY2"/>
<organism evidence="2 3">
    <name type="scientific">Batillaria attramentaria</name>
    <dbReference type="NCBI Taxonomy" id="370345"/>
    <lineage>
        <taxon>Eukaryota</taxon>
        <taxon>Metazoa</taxon>
        <taxon>Spiralia</taxon>
        <taxon>Lophotrochozoa</taxon>
        <taxon>Mollusca</taxon>
        <taxon>Gastropoda</taxon>
        <taxon>Caenogastropoda</taxon>
        <taxon>Sorbeoconcha</taxon>
        <taxon>Cerithioidea</taxon>
        <taxon>Batillariidae</taxon>
        <taxon>Batillaria</taxon>
    </lineage>
</organism>
<comment type="caution">
    <text evidence="2">The sequence shown here is derived from an EMBL/GenBank/DDBJ whole genome shotgun (WGS) entry which is preliminary data.</text>
</comment>
<sequence length="256" mass="26235">SLKMRVLLFSIFLAAQICVRHCQPTTTSAPPMEVTGTTTDNNPNLDLIFGGQQPPGGTGSGSGILDQILNGGQGNLIGQTNPPFQSLNFLLRLLGDGENENENENMRNFGIGGPGFGQSTGNDLFRMLLSDGEYENENENEGGFANFGMGGPGFGNFGMGGPGFGNFGMGGPGFGNFGMGGPGFGNFGMGGPGFGNFGMSGPGFENFGMGGQGFGNFGMGGPGFGLGSAAGREALCSLCAYNELSNFANRSVLHIK</sequence>
<feature type="non-terminal residue" evidence="2">
    <location>
        <position position="1"/>
    </location>
</feature>
<feature type="signal peptide" evidence="1">
    <location>
        <begin position="1"/>
        <end position="22"/>
    </location>
</feature>
<evidence type="ECO:0000313" key="2">
    <source>
        <dbReference type="EMBL" id="KAK7485586.1"/>
    </source>
</evidence>
<keyword evidence="1" id="KW-0732">Signal</keyword>
<gene>
    <name evidence="2" type="ORF">BaRGS_00023161</name>
</gene>
<name>A0ABD0KEY2_9CAEN</name>
<protein>
    <submittedName>
        <fullName evidence="2">Uncharacterized protein</fullName>
    </submittedName>
</protein>
<dbReference type="EMBL" id="JACVVK020000192">
    <property type="protein sequence ID" value="KAK7485586.1"/>
    <property type="molecule type" value="Genomic_DNA"/>
</dbReference>
<reference evidence="2 3" key="1">
    <citation type="journal article" date="2023" name="Sci. Data">
        <title>Genome assembly of the Korean intertidal mud-creeper Batillaria attramentaria.</title>
        <authorList>
            <person name="Patra A.K."/>
            <person name="Ho P.T."/>
            <person name="Jun S."/>
            <person name="Lee S.J."/>
            <person name="Kim Y."/>
            <person name="Won Y.J."/>
        </authorList>
    </citation>
    <scope>NUCLEOTIDE SEQUENCE [LARGE SCALE GENOMIC DNA]</scope>
    <source>
        <strain evidence="2">Wonlab-2016</strain>
    </source>
</reference>
<proteinExistence type="predicted"/>
<feature type="chain" id="PRO_5044767034" evidence="1">
    <location>
        <begin position="23"/>
        <end position="256"/>
    </location>
</feature>
<dbReference type="Proteomes" id="UP001519460">
    <property type="component" value="Unassembled WGS sequence"/>
</dbReference>
<feature type="non-terminal residue" evidence="2">
    <location>
        <position position="256"/>
    </location>
</feature>
<accession>A0ABD0KEY2</accession>
<keyword evidence="3" id="KW-1185">Reference proteome</keyword>
<evidence type="ECO:0000256" key="1">
    <source>
        <dbReference type="SAM" id="SignalP"/>
    </source>
</evidence>